<dbReference type="InterPro" id="IPR000825">
    <property type="entry name" value="SUF_FeS_clus_asmbl_SufBD_core"/>
</dbReference>
<dbReference type="GO" id="GO:0016226">
    <property type="term" value="P:iron-sulfur cluster assembly"/>
    <property type="evidence" value="ECO:0007669"/>
    <property type="project" value="InterPro"/>
</dbReference>
<accession>A0A501X1W0</accession>
<reference evidence="2 3" key="1">
    <citation type="submission" date="2019-06" db="EMBL/GenBank/DDBJ databases">
        <title>A novel bacterium of genus Marinomonas, isolated from coastal sand.</title>
        <authorList>
            <person name="Huang H."/>
            <person name="Mo K."/>
            <person name="Hu Y."/>
        </authorList>
    </citation>
    <scope>NUCLEOTIDE SEQUENCE [LARGE SCALE GENOMIC DNA]</scope>
    <source>
        <strain evidence="2 3">HB171799</strain>
    </source>
</reference>
<dbReference type="OrthoDB" id="9768262at2"/>
<dbReference type="RefSeq" id="WP_140587416.1">
    <property type="nucleotide sequence ID" value="NZ_VFRR01000005.1"/>
</dbReference>
<dbReference type="Pfam" id="PF01458">
    <property type="entry name" value="SUFBD_core"/>
    <property type="match status" value="1"/>
</dbReference>
<dbReference type="Proteomes" id="UP000315901">
    <property type="component" value="Unassembled WGS sequence"/>
</dbReference>
<name>A0A501X1W0_9GAMM</name>
<dbReference type="PANTHER" id="PTHR43575">
    <property type="entry name" value="PROTEIN ABCI7, CHLOROPLASTIC"/>
    <property type="match status" value="1"/>
</dbReference>
<proteinExistence type="predicted"/>
<evidence type="ECO:0000313" key="2">
    <source>
        <dbReference type="EMBL" id="TPE54464.1"/>
    </source>
</evidence>
<dbReference type="InterPro" id="IPR037284">
    <property type="entry name" value="SUF_FeS_clus_asmbl_SufBD_sf"/>
</dbReference>
<dbReference type="SUPFAM" id="SSF101960">
    <property type="entry name" value="Stabilizer of iron transporter SufD"/>
    <property type="match status" value="1"/>
</dbReference>
<evidence type="ECO:0000313" key="3">
    <source>
        <dbReference type="Proteomes" id="UP000315901"/>
    </source>
</evidence>
<keyword evidence="3" id="KW-1185">Reference proteome</keyword>
<sequence length="407" mass="45333">MSEWLQGAIARGQQVQDGFSDQRAASLALLQEIKWPNRKTEAWRYTPLRAVERSSAQIKELSPELEPVSIADLQFLELVFVDGVLVSLPEELPDGLVIEMQESSLFGTIKPERHIFGLVNDVLAADVAVVRVAAGAVIEQPLRISNLMSEGAEGHIRVLVDVAQNAKVTVYEHAESQSGSLTTAYTEFRIGADATLEHYRFALQSGNQVSIGGSHFCLLERAQLNSTIIGFGSDLQRLDTDIIHRGEKADAKLNAIYLLDGQELFDLHANVEHEVPNCTTEENVRGIAADRSRAVFNGRIHIHRDAQKTLAELNNRNLLMSDKAEINTKPELEIYADDVRCAHGATVAEIDKKALYYLRSRGLTKGQAQVMLNFGFINELIDQMPNPTLAEWVRPIIRERFAQMEVK</sequence>
<dbReference type="PANTHER" id="PTHR43575:SF1">
    <property type="entry name" value="PROTEIN ABCI7, CHLOROPLASTIC"/>
    <property type="match status" value="1"/>
</dbReference>
<gene>
    <name evidence="2" type="primary">sufD</name>
    <name evidence="2" type="ORF">FJM67_04175</name>
</gene>
<feature type="domain" description="SUF system FeS cluster assembly SufBD core" evidence="1">
    <location>
        <begin position="155"/>
        <end position="376"/>
    </location>
</feature>
<dbReference type="EMBL" id="VFRR01000005">
    <property type="protein sequence ID" value="TPE54464.1"/>
    <property type="molecule type" value="Genomic_DNA"/>
</dbReference>
<dbReference type="InterPro" id="IPR011542">
    <property type="entry name" value="SUF_FeS_clus_asmbl_SufD"/>
</dbReference>
<evidence type="ECO:0000259" key="1">
    <source>
        <dbReference type="Pfam" id="PF01458"/>
    </source>
</evidence>
<organism evidence="2 3">
    <name type="scientific">Maribrevibacterium harenarium</name>
    <dbReference type="NCBI Taxonomy" id="2589817"/>
    <lineage>
        <taxon>Bacteria</taxon>
        <taxon>Pseudomonadati</taxon>
        <taxon>Pseudomonadota</taxon>
        <taxon>Gammaproteobacteria</taxon>
        <taxon>Oceanospirillales</taxon>
        <taxon>Oceanospirillaceae</taxon>
        <taxon>Maribrevibacterium</taxon>
    </lineage>
</organism>
<protein>
    <submittedName>
        <fullName evidence="2">Fe-S cluster assembly protein SufD</fullName>
    </submittedName>
</protein>
<comment type="caution">
    <text evidence="2">The sequence shown here is derived from an EMBL/GenBank/DDBJ whole genome shotgun (WGS) entry which is preliminary data.</text>
</comment>
<dbReference type="AlphaFoldDB" id="A0A501X1W0"/>
<dbReference type="InterPro" id="IPR055346">
    <property type="entry name" value="Fe-S_cluster_assembly_SufBD"/>
</dbReference>
<dbReference type="NCBIfam" id="TIGR01981">
    <property type="entry name" value="sufD"/>
    <property type="match status" value="1"/>
</dbReference>